<evidence type="ECO:0000313" key="6">
    <source>
        <dbReference type="EMBL" id="MBC8568966.1"/>
    </source>
</evidence>
<reference evidence="6" key="1">
    <citation type="submission" date="2020-08" db="EMBL/GenBank/DDBJ databases">
        <title>Genome public.</title>
        <authorList>
            <person name="Liu C."/>
            <person name="Sun Q."/>
        </authorList>
    </citation>
    <scope>NUCLEOTIDE SEQUENCE</scope>
    <source>
        <strain evidence="6">NSJ-24</strain>
    </source>
</reference>
<dbReference type="NCBIfam" id="NF002063">
    <property type="entry name" value="PRK00893.1-3"/>
    <property type="match status" value="1"/>
</dbReference>
<organism evidence="6 7">
    <name type="scientific">Lentihominibacter hominis</name>
    <dbReference type="NCBI Taxonomy" id="2763645"/>
    <lineage>
        <taxon>Bacteria</taxon>
        <taxon>Bacillati</taxon>
        <taxon>Bacillota</taxon>
        <taxon>Clostridia</taxon>
        <taxon>Peptostreptococcales</taxon>
        <taxon>Anaerovoracaceae</taxon>
        <taxon>Lentihominibacter</taxon>
    </lineage>
</organism>
<dbReference type="Pfam" id="PF02748">
    <property type="entry name" value="PyrI_C"/>
    <property type="match status" value="1"/>
</dbReference>
<keyword evidence="2" id="KW-0862">Zinc</keyword>
<evidence type="ECO:0000256" key="2">
    <source>
        <dbReference type="ARBA" id="ARBA00022833"/>
    </source>
</evidence>
<dbReference type="Pfam" id="PF01948">
    <property type="entry name" value="PyrI"/>
    <property type="match status" value="1"/>
</dbReference>
<keyword evidence="1" id="KW-0479">Metal-binding</keyword>
<dbReference type="InterPro" id="IPR036792">
    <property type="entry name" value="Asp_carbatrfase_reg_C_sf"/>
</dbReference>
<evidence type="ECO:0000256" key="1">
    <source>
        <dbReference type="ARBA" id="ARBA00022723"/>
    </source>
</evidence>
<evidence type="ECO:0000259" key="5">
    <source>
        <dbReference type="Pfam" id="PF02748"/>
    </source>
</evidence>
<dbReference type="InterPro" id="IPR020545">
    <property type="entry name" value="Asp_carbamoyltransf_reg_N"/>
</dbReference>
<dbReference type="SUPFAM" id="SSF54893">
    <property type="entry name" value="Aspartate carbamoyltransferase, Regulatory-chain, N-terminal domain"/>
    <property type="match status" value="1"/>
</dbReference>
<protein>
    <submittedName>
        <fullName evidence="6">Aspartate carbamoyltransferase regulatory subunit</fullName>
    </submittedName>
</protein>
<dbReference type="GO" id="GO:0006221">
    <property type="term" value="P:pyrimidine nucleotide biosynthetic process"/>
    <property type="evidence" value="ECO:0007669"/>
    <property type="project" value="UniProtKB-KW"/>
</dbReference>
<dbReference type="GO" id="GO:0046872">
    <property type="term" value="F:metal ion binding"/>
    <property type="evidence" value="ECO:0007669"/>
    <property type="project" value="UniProtKB-KW"/>
</dbReference>
<gene>
    <name evidence="6" type="ORF">H8692_09375</name>
</gene>
<dbReference type="InterPro" id="IPR036793">
    <property type="entry name" value="Asp_carbatrfase_reg_N_sf"/>
</dbReference>
<dbReference type="GO" id="GO:0009347">
    <property type="term" value="C:aspartate carbamoyltransferase complex"/>
    <property type="evidence" value="ECO:0007669"/>
    <property type="project" value="InterPro"/>
</dbReference>
<feature type="domain" description="Aspartate carbamoyltransferase regulatory subunit N-terminal" evidence="4">
    <location>
        <begin position="3"/>
        <end position="88"/>
    </location>
</feature>
<evidence type="ECO:0000259" key="4">
    <source>
        <dbReference type="Pfam" id="PF01948"/>
    </source>
</evidence>
<dbReference type="GO" id="GO:0006207">
    <property type="term" value="P:'de novo' pyrimidine nucleobase biosynthetic process"/>
    <property type="evidence" value="ECO:0007669"/>
    <property type="project" value="InterPro"/>
</dbReference>
<proteinExistence type="predicted"/>
<evidence type="ECO:0000313" key="7">
    <source>
        <dbReference type="Proteomes" id="UP000610862"/>
    </source>
</evidence>
<keyword evidence="7" id="KW-1185">Reference proteome</keyword>
<evidence type="ECO:0000256" key="3">
    <source>
        <dbReference type="ARBA" id="ARBA00022975"/>
    </source>
</evidence>
<dbReference type="InterPro" id="IPR020542">
    <property type="entry name" value="Asp_carbamoyltrfase_reg_C"/>
</dbReference>
<keyword evidence="3" id="KW-0665">Pyrimidine biosynthesis</keyword>
<dbReference type="Gene3D" id="3.30.70.140">
    <property type="entry name" value="Aspartate carbamoyltransferase regulatory subunit, N-terminal domain"/>
    <property type="match status" value="1"/>
</dbReference>
<dbReference type="AlphaFoldDB" id="A0A926I9A2"/>
<dbReference type="SUPFAM" id="SSF57825">
    <property type="entry name" value="Aspartate carbamoyltransferase, Regulatory-chain, C-terminal domain"/>
    <property type="match status" value="1"/>
</dbReference>
<dbReference type="PANTHER" id="PTHR35805:SF1">
    <property type="entry name" value="ASPARTATE CARBAMOYLTRANSFERASE REGULATORY CHAIN"/>
    <property type="match status" value="1"/>
</dbReference>
<name>A0A926I9A2_9FIRM</name>
<dbReference type="Gene3D" id="2.30.30.20">
    <property type="entry name" value="Aspartate carbamoyltransferase regulatory subunit, C-terminal domain"/>
    <property type="match status" value="1"/>
</dbReference>
<dbReference type="Proteomes" id="UP000610862">
    <property type="component" value="Unassembled WGS sequence"/>
</dbReference>
<dbReference type="RefSeq" id="WP_177270534.1">
    <property type="nucleotide sequence ID" value="NZ_JACRTA010000003.1"/>
</dbReference>
<sequence length="138" mass="15615">MIIGKIENGIVLDHIKAGEGMRLYKILGLDSLDCQVALIKNAESQKLGRKDIIKIDRIIDVNLDAIGYVDPRITVNIIENGKLAKRTHIAPPTEIVDVIKCKNPRCITTTEQELSHVFRLTDKENRVYRCIYCESKAK</sequence>
<dbReference type="InterPro" id="IPR002801">
    <property type="entry name" value="Asp_carbamoylTrfase_reg"/>
</dbReference>
<dbReference type="EMBL" id="JACRTA010000003">
    <property type="protein sequence ID" value="MBC8568966.1"/>
    <property type="molecule type" value="Genomic_DNA"/>
</dbReference>
<dbReference type="PANTHER" id="PTHR35805">
    <property type="entry name" value="ASPARTATE CARBAMOYLTRANSFERASE REGULATORY CHAIN"/>
    <property type="match status" value="1"/>
</dbReference>
<feature type="domain" description="Aspartate carbamoyltransferase regulatory subunit C-terminal" evidence="5">
    <location>
        <begin position="94"/>
        <end position="136"/>
    </location>
</feature>
<accession>A0A926I9A2</accession>
<comment type="caution">
    <text evidence="6">The sequence shown here is derived from an EMBL/GenBank/DDBJ whole genome shotgun (WGS) entry which is preliminary data.</text>
</comment>